<dbReference type="RefSeq" id="WP_012854091.1">
    <property type="nucleotide sequence ID" value="NC_013510.1"/>
</dbReference>
<evidence type="ECO:0000256" key="1">
    <source>
        <dbReference type="ARBA" id="ARBA00004496"/>
    </source>
</evidence>
<comment type="similarity">
    <text evidence="2">Belongs to the methyltransferase superfamily. L-isoaspartyl/D-aspartyl protein methyltransferase family.</text>
</comment>
<dbReference type="Gene3D" id="3.40.50.150">
    <property type="entry name" value="Vaccinia Virus protein VP39"/>
    <property type="match status" value="1"/>
</dbReference>
<sequence>MDIEGAVKAVPREPFIPDTIWVFEGEGMVPLSRADDPERWAAIVRSGEPVVIQVDDGKSSELPLWPTSSSSAPEIVVEMLKALRLEAGMRVLEVGTGSGWNAALLAHLLGPQNVTTVEVDATLAVQARRALHRAGYPVTVVADDGEKGYPPNAPYDRIIVTAAACEVPYAWVEQTRPGGLILVPWGPTVHPDDPLAVLTVSADGMAEGRFVGPAWFMPLRGQRKSQAVAHQTRERWVKLGKPDCTRFGVTVSPEGQRIWLDSPHNVL</sequence>
<proteinExistence type="inferred from homology"/>
<evidence type="ECO:0000256" key="3">
    <source>
        <dbReference type="ARBA" id="ARBA00011890"/>
    </source>
</evidence>
<dbReference type="EMBL" id="CP001738">
    <property type="protein sequence ID" value="ACY99307.1"/>
    <property type="molecule type" value="Genomic_DNA"/>
</dbReference>
<accession>D1ACZ8</accession>
<protein>
    <recommendedName>
        <fullName evidence="4">Protein-L-isoaspartate O-methyltransferase</fullName>
        <ecNumber evidence="3">2.1.1.77</ecNumber>
    </recommendedName>
    <alternativeName>
        <fullName evidence="11">L-isoaspartyl protein carboxyl methyltransferase</fullName>
    </alternativeName>
    <alternativeName>
        <fullName evidence="9">Protein L-isoaspartyl methyltransferase</fullName>
    </alternativeName>
    <alternativeName>
        <fullName evidence="10">Protein-beta-aspartate methyltransferase</fullName>
    </alternativeName>
</protein>
<dbReference type="OrthoDB" id="3501659at2"/>
<keyword evidence="13" id="KW-1185">Reference proteome</keyword>
<evidence type="ECO:0000256" key="5">
    <source>
        <dbReference type="ARBA" id="ARBA00022490"/>
    </source>
</evidence>
<evidence type="ECO:0000256" key="10">
    <source>
        <dbReference type="ARBA" id="ARBA00031323"/>
    </source>
</evidence>
<dbReference type="Pfam" id="PF01135">
    <property type="entry name" value="PCMT"/>
    <property type="match status" value="1"/>
</dbReference>
<dbReference type="KEGG" id="tcu:Tcur_3775"/>
<dbReference type="GO" id="GO:0032259">
    <property type="term" value="P:methylation"/>
    <property type="evidence" value="ECO:0007669"/>
    <property type="project" value="UniProtKB-KW"/>
</dbReference>
<evidence type="ECO:0000256" key="2">
    <source>
        <dbReference type="ARBA" id="ARBA00005369"/>
    </source>
</evidence>
<dbReference type="EC" id="2.1.1.77" evidence="3"/>
<evidence type="ECO:0000256" key="8">
    <source>
        <dbReference type="ARBA" id="ARBA00022691"/>
    </source>
</evidence>
<evidence type="ECO:0000256" key="4">
    <source>
        <dbReference type="ARBA" id="ARBA00013346"/>
    </source>
</evidence>
<evidence type="ECO:0000256" key="11">
    <source>
        <dbReference type="ARBA" id="ARBA00031350"/>
    </source>
</evidence>
<evidence type="ECO:0000313" key="13">
    <source>
        <dbReference type="Proteomes" id="UP000001918"/>
    </source>
</evidence>
<dbReference type="PANTHER" id="PTHR11579">
    <property type="entry name" value="PROTEIN-L-ISOASPARTATE O-METHYLTRANSFERASE"/>
    <property type="match status" value="1"/>
</dbReference>
<evidence type="ECO:0000256" key="9">
    <source>
        <dbReference type="ARBA" id="ARBA00030757"/>
    </source>
</evidence>
<dbReference type="CDD" id="cd02440">
    <property type="entry name" value="AdoMet_MTases"/>
    <property type="match status" value="1"/>
</dbReference>
<evidence type="ECO:0000313" key="12">
    <source>
        <dbReference type="EMBL" id="ACY99307.1"/>
    </source>
</evidence>
<dbReference type="InterPro" id="IPR029063">
    <property type="entry name" value="SAM-dependent_MTases_sf"/>
</dbReference>
<keyword evidence="7 12" id="KW-0808">Transferase</keyword>
<comment type="subcellular location">
    <subcellularLocation>
        <location evidence="1">Cytoplasm</location>
    </subcellularLocation>
</comment>
<evidence type="ECO:0000256" key="6">
    <source>
        <dbReference type="ARBA" id="ARBA00022603"/>
    </source>
</evidence>
<keyword evidence="5" id="KW-0963">Cytoplasm</keyword>
<organism evidence="12 13">
    <name type="scientific">Thermomonospora curvata (strain ATCC 19995 / DSM 43183 / JCM 3096 / KCTC 9072 / NBRC 15933 / NCIMB 10081 / Henssen B9)</name>
    <dbReference type="NCBI Taxonomy" id="471852"/>
    <lineage>
        <taxon>Bacteria</taxon>
        <taxon>Bacillati</taxon>
        <taxon>Actinomycetota</taxon>
        <taxon>Actinomycetes</taxon>
        <taxon>Streptosporangiales</taxon>
        <taxon>Thermomonosporaceae</taxon>
        <taxon>Thermomonospora</taxon>
    </lineage>
</organism>
<keyword evidence="8" id="KW-0949">S-adenosyl-L-methionine</keyword>
<name>D1ACZ8_THECD</name>
<evidence type="ECO:0000256" key="7">
    <source>
        <dbReference type="ARBA" id="ARBA00022679"/>
    </source>
</evidence>
<dbReference type="HOGENOM" id="CLU_037629_0_0_11"/>
<dbReference type="GO" id="GO:0005737">
    <property type="term" value="C:cytoplasm"/>
    <property type="evidence" value="ECO:0007669"/>
    <property type="project" value="UniProtKB-SubCell"/>
</dbReference>
<keyword evidence="6 12" id="KW-0489">Methyltransferase</keyword>
<dbReference type="Proteomes" id="UP000001918">
    <property type="component" value="Chromosome"/>
</dbReference>
<dbReference type="AlphaFoldDB" id="D1ACZ8"/>
<dbReference type="PANTHER" id="PTHR11579:SF0">
    <property type="entry name" value="PROTEIN-L-ISOASPARTATE(D-ASPARTATE) O-METHYLTRANSFERASE"/>
    <property type="match status" value="1"/>
</dbReference>
<dbReference type="GO" id="GO:0004719">
    <property type="term" value="F:protein-L-isoaspartate (D-aspartate) O-methyltransferase activity"/>
    <property type="evidence" value="ECO:0007669"/>
    <property type="project" value="UniProtKB-EC"/>
</dbReference>
<dbReference type="SUPFAM" id="SSF53335">
    <property type="entry name" value="S-adenosyl-L-methionine-dependent methyltransferases"/>
    <property type="match status" value="1"/>
</dbReference>
<reference evidence="12 13" key="1">
    <citation type="journal article" date="2011" name="Stand. Genomic Sci.">
        <title>Complete genome sequence of Thermomonospora curvata type strain (B9).</title>
        <authorList>
            <person name="Chertkov O."/>
            <person name="Sikorski J."/>
            <person name="Nolan M."/>
            <person name="Lapidus A."/>
            <person name="Lucas S."/>
            <person name="Del Rio T.G."/>
            <person name="Tice H."/>
            <person name="Cheng J.F."/>
            <person name="Goodwin L."/>
            <person name="Pitluck S."/>
            <person name="Liolios K."/>
            <person name="Ivanova N."/>
            <person name="Mavromatis K."/>
            <person name="Mikhailova N."/>
            <person name="Ovchinnikova G."/>
            <person name="Pati A."/>
            <person name="Chen A."/>
            <person name="Palaniappan K."/>
            <person name="Djao O.D."/>
            <person name="Land M."/>
            <person name="Hauser L."/>
            <person name="Chang Y.J."/>
            <person name="Jeffries C.D."/>
            <person name="Brettin T."/>
            <person name="Han C."/>
            <person name="Detter J.C."/>
            <person name="Rohde M."/>
            <person name="Goker M."/>
            <person name="Woyke T."/>
            <person name="Bristow J."/>
            <person name="Eisen J.A."/>
            <person name="Markowitz V."/>
            <person name="Hugenholtz P."/>
            <person name="Klenk H.P."/>
            <person name="Kyrpides N.C."/>
        </authorList>
    </citation>
    <scope>NUCLEOTIDE SEQUENCE [LARGE SCALE GENOMIC DNA]</scope>
    <source>
        <strain evidence="13">ATCC 19995 / DSM 43183 / JCM 3096 / KCTC 9072 / NBRC 15933 / NCIMB 10081 / Henssen B9</strain>
    </source>
</reference>
<dbReference type="PROSITE" id="PS01279">
    <property type="entry name" value="PCMT"/>
    <property type="match status" value="1"/>
</dbReference>
<dbReference type="InterPro" id="IPR000682">
    <property type="entry name" value="PCMT"/>
</dbReference>
<dbReference type="eggNOG" id="COG2518">
    <property type="taxonomic scope" value="Bacteria"/>
</dbReference>
<gene>
    <name evidence="12" type="ordered locus">Tcur_3775</name>
</gene>